<dbReference type="CDD" id="cd06170">
    <property type="entry name" value="LuxR_C_like"/>
    <property type="match status" value="1"/>
</dbReference>
<protein>
    <recommendedName>
        <fullName evidence="4">HTH luxR-type domain-containing protein</fullName>
    </recommendedName>
</protein>
<dbReference type="PANTHER" id="PTHR44688:SF16">
    <property type="entry name" value="DNA-BINDING TRANSCRIPTIONAL ACTIVATOR DEVR_DOSR"/>
    <property type="match status" value="1"/>
</dbReference>
<dbReference type="EMBL" id="BMFV01000025">
    <property type="protein sequence ID" value="GGH85087.1"/>
    <property type="molecule type" value="Genomic_DNA"/>
</dbReference>
<dbReference type="Gene3D" id="3.30.450.40">
    <property type="match status" value="1"/>
</dbReference>
<evidence type="ECO:0000259" key="4">
    <source>
        <dbReference type="PROSITE" id="PS50043"/>
    </source>
</evidence>
<dbReference type="Pfam" id="PF00196">
    <property type="entry name" value="GerE"/>
    <property type="match status" value="1"/>
</dbReference>
<dbReference type="SUPFAM" id="SSF46894">
    <property type="entry name" value="C-terminal effector domain of the bipartite response regulators"/>
    <property type="match status" value="1"/>
</dbReference>
<name>A0A8J2ZXN0_9BACL</name>
<dbReference type="SUPFAM" id="SSF55781">
    <property type="entry name" value="GAF domain-like"/>
    <property type="match status" value="1"/>
</dbReference>
<accession>A0A8J2ZXN0</accession>
<dbReference type="InterPro" id="IPR016032">
    <property type="entry name" value="Sig_transdc_resp-reg_C-effctor"/>
</dbReference>
<dbReference type="PRINTS" id="PR00038">
    <property type="entry name" value="HTHLUXR"/>
</dbReference>
<evidence type="ECO:0000313" key="6">
    <source>
        <dbReference type="Proteomes" id="UP000656813"/>
    </source>
</evidence>
<comment type="caution">
    <text evidence="5">The sequence shown here is derived from an EMBL/GenBank/DDBJ whole genome shotgun (WGS) entry which is preliminary data.</text>
</comment>
<evidence type="ECO:0000313" key="5">
    <source>
        <dbReference type="EMBL" id="GGH85087.1"/>
    </source>
</evidence>
<dbReference type="GO" id="GO:0003677">
    <property type="term" value="F:DNA binding"/>
    <property type="evidence" value="ECO:0007669"/>
    <property type="project" value="UniProtKB-KW"/>
</dbReference>
<dbReference type="SMART" id="SM00421">
    <property type="entry name" value="HTH_LUXR"/>
    <property type="match status" value="1"/>
</dbReference>
<dbReference type="RefSeq" id="WP_188498169.1">
    <property type="nucleotide sequence ID" value="NZ_BMFV01000025.1"/>
</dbReference>
<evidence type="ECO:0000256" key="2">
    <source>
        <dbReference type="ARBA" id="ARBA00023125"/>
    </source>
</evidence>
<dbReference type="InterPro" id="IPR000792">
    <property type="entry name" value="Tscrpt_reg_LuxR_C"/>
</dbReference>
<keyword evidence="2" id="KW-0238">DNA-binding</keyword>
<feature type="domain" description="HTH luxR-type" evidence="4">
    <location>
        <begin position="438"/>
        <end position="503"/>
    </location>
</feature>
<dbReference type="AlphaFoldDB" id="A0A8J2ZXN0"/>
<reference evidence="5" key="2">
    <citation type="submission" date="2020-09" db="EMBL/GenBank/DDBJ databases">
        <authorList>
            <person name="Sun Q."/>
            <person name="Zhou Y."/>
        </authorList>
    </citation>
    <scope>NUCLEOTIDE SEQUENCE</scope>
    <source>
        <strain evidence="5">CGMCC 1.12777</strain>
    </source>
</reference>
<gene>
    <name evidence="5" type="ORF">GCM10007096_29660</name>
</gene>
<dbReference type="Gene3D" id="1.10.10.10">
    <property type="entry name" value="Winged helix-like DNA-binding domain superfamily/Winged helix DNA-binding domain"/>
    <property type="match status" value="1"/>
</dbReference>
<evidence type="ECO:0000256" key="1">
    <source>
        <dbReference type="ARBA" id="ARBA00023015"/>
    </source>
</evidence>
<organism evidence="5 6">
    <name type="scientific">Pullulanibacillus pueri</name>
    <dbReference type="NCBI Taxonomy" id="1437324"/>
    <lineage>
        <taxon>Bacteria</taxon>
        <taxon>Bacillati</taxon>
        <taxon>Bacillota</taxon>
        <taxon>Bacilli</taxon>
        <taxon>Bacillales</taxon>
        <taxon>Sporolactobacillaceae</taxon>
        <taxon>Pullulanibacillus</taxon>
    </lineage>
</organism>
<dbReference type="PANTHER" id="PTHR44688">
    <property type="entry name" value="DNA-BINDING TRANSCRIPTIONAL ACTIVATOR DEVR_DOSR"/>
    <property type="match status" value="1"/>
</dbReference>
<evidence type="ECO:0000256" key="3">
    <source>
        <dbReference type="ARBA" id="ARBA00023163"/>
    </source>
</evidence>
<dbReference type="Proteomes" id="UP000656813">
    <property type="component" value="Unassembled WGS sequence"/>
</dbReference>
<sequence>MDRELNLQMEEIIEKAIEDINTFYEAIMKEWASIAEYLEAKGSTVTPYYKKAMAIFSELLSMYQKGPDSDTLLEQFHKRWFRDIHEQTKPNLVLYILTLMENAVFKIVRPITVTNTQYLGIQFLFIKISEVILMKQDRPVLQRDSLLNMLVEAQQSPILWIARVCQTANGYQVVSIYTSQGKPNPPSVSPQPSLFLLTESLIRTYQSDPQQRVMSYPFQNETLIIGSQRMEDSELFFFLQILTHVLETDETRVKVPTHSDWKDAVVMFTELIIRSQTLYEAVQNITYGFVQFLKFERCALFSYSDKEESGFGLSGYHVNKEEIRGIEEHIGQVPLIYESLSRLKPLGKELYYYQPIYFKDIAATFPKQYVEQFQLSSIVVAPIYVPSKTQLIGAAILDCGPNTFFDIDSETLLILKKFGRLAGELLSKFLMVKPEYFGESENISLSSRELDVLKLLADGASTTEAAEILELSEYTVRDYISHLMKRLRARNRTEAVVKAIRMGIIQ</sequence>
<proteinExistence type="predicted"/>
<keyword evidence="1" id="KW-0805">Transcription regulation</keyword>
<dbReference type="GO" id="GO:0045892">
    <property type="term" value="P:negative regulation of DNA-templated transcription"/>
    <property type="evidence" value="ECO:0007669"/>
    <property type="project" value="UniProtKB-ARBA"/>
</dbReference>
<dbReference type="InterPro" id="IPR036388">
    <property type="entry name" value="WH-like_DNA-bd_sf"/>
</dbReference>
<dbReference type="InterPro" id="IPR029016">
    <property type="entry name" value="GAF-like_dom_sf"/>
</dbReference>
<keyword evidence="3" id="KW-0804">Transcription</keyword>
<dbReference type="PROSITE" id="PS50043">
    <property type="entry name" value="HTH_LUXR_2"/>
    <property type="match status" value="1"/>
</dbReference>
<keyword evidence="6" id="KW-1185">Reference proteome</keyword>
<reference evidence="5" key="1">
    <citation type="journal article" date="2014" name="Int. J. Syst. Evol. Microbiol.">
        <title>Complete genome sequence of Corynebacterium casei LMG S-19264T (=DSM 44701T), isolated from a smear-ripened cheese.</title>
        <authorList>
            <consortium name="US DOE Joint Genome Institute (JGI-PGF)"/>
            <person name="Walter F."/>
            <person name="Albersmeier A."/>
            <person name="Kalinowski J."/>
            <person name="Ruckert C."/>
        </authorList>
    </citation>
    <scope>NUCLEOTIDE SEQUENCE</scope>
    <source>
        <strain evidence="5">CGMCC 1.12777</strain>
    </source>
</reference>